<protein>
    <submittedName>
        <fullName evidence="4">Glycosyltransferase family 2 protein</fullName>
    </submittedName>
</protein>
<keyword evidence="1" id="KW-0328">Glycosyltransferase</keyword>
<organism evidence="4 5">
    <name type="scientific">Enterococcus faecalis</name>
    <name type="common">Streptococcus faecalis</name>
    <dbReference type="NCBI Taxonomy" id="1351"/>
    <lineage>
        <taxon>Bacteria</taxon>
        <taxon>Bacillati</taxon>
        <taxon>Bacillota</taxon>
        <taxon>Bacilli</taxon>
        <taxon>Lactobacillales</taxon>
        <taxon>Enterococcaceae</taxon>
        <taxon>Enterococcus</taxon>
    </lineage>
</organism>
<dbReference type="InterPro" id="IPR001173">
    <property type="entry name" value="Glyco_trans_2-like"/>
</dbReference>
<gene>
    <name evidence="4" type="ORF">EY666_18650</name>
</gene>
<evidence type="ECO:0000259" key="3">
    <source>
        <dbReference type="Pfam" id="PF00535"/>
    </source>
</evidence>
<reference evidence="4 5" key="1">
    <citation type="submission" date="2019-02" db="EMBL/GenBank/DDBJ databases">
        <title>Bacteria dissemination in different level of health care in South Africa: the effectiveness of infections prevention and control.</title>
        <authorList>
            <person name="Shobo C."/>
            <person name="Amoako D.G."/>
            <person name="Allam M."/>
            <person name="Ismail A."/>
            <person name="Bester L.A."/>
            <person name="Essack S.Y."/>
        </authorList>
    </citation>
    <scope>NUCLEOTIDE SEQUENCE [LARGE SCALE GENOMIC DNA]</scope>
    <source>
        <strain evidence="4 5">2SIL2</strain>
    </source>
</reference>
<dbReference type="SUPFAM" id="SSF53448">
    <property type="entry name" value="Nucleotide-diphospho-sugar transferases"/>
    <property type="match status" value="1"/>
</dbReference>
<evidence type="ECO:0000256" key="1">
    <source>
        <dbReference type="ARBA" id="ARBA00022676"/>
    </source>
</evidence>
<evidence type="ECO:0000313" key="4">
    <source>
        <dbReference type="EMBL" id="TKK60808.1"/>
    </source>
</evidence>
<dbReference type="AlphaFoldDB" id="A0A4U3KGG0"/>
<proteinExistence type="predicted"/>
<sequence>MCEISIIVPVYKVEPYLRKCVDSILAQTFTNFEVILVDDGSPDNSGKICDEYAIKDSRVRVIHKENGGLSSARNAGIDIAQGKYLGFVDSDDYIAEDMYEVLYENLKFYDADISSVEIIPFRDDKYENTSKEKKEILLNKKEAIKSVLEGTDFYAYAWNKLYRKELFYNNRYLEGETFEDAYIIIDILLETDKIIVSNEEKYFYLQRNDSIMGQKFSKKTLDVIKAWQYNQKKILNHFPDLKDSYNRRLCWAYFYVLDKLILSSNYKQIPETKEIIEFLKKNRNFILSYKGFTKSRKIAIVALSFGSVWYKKLVEYRLKKLD</sequence>
<feature type="domain" description="Glycosyltransferase 2-like" evidence="3">
    <location>
        <begin position="5"/>
        <end position="167"/>
    </location>
</feature>
<dbReference type="Pfam" id="PF00535">
    <property type="entry name" value="Glycos_transf_2"/>
    <property type="match status" value="1"/>
</dbReference>
<dbReference type="GO" id="GO:0016757">
    <property type="term" value="F:glycosyltransferase activity"/>
    <property type="evidence" value="ECO:0007669"/>
    <property type="project" value="UniProtKB-KW"/>
</dbReference>
<dbReference type="PANTHER" id="PTHR22916:SF51">
    <property type="entry name" value="GLYCOSYLTRANSFERASE EPSH-RELATED"/>
    <property type="match status" value="1"/>
</dbReference>
<dbReference type="Proteomes" id="UP000305511">
    <property type="component" value="Unassembled WGS sequence"/>
</dbReference>
<dbReference type="InterPro" id="IPR029044">
    <property type="entry name" value="Nucleotide-diphossugar_trans"/>
</dbReference>
<keyword evidence="2 4" id="KW-0808">Transferase</keyword>
<accession>A0A4U3KGG0</accession>
<evidence type="ECO:0000256" key="2">
    <source>
        <dbReference type="ARBA" id="ARBA00022679"/>
    </source>
</evidence>
<evidence type="ECO:0000313" key="5">
    <source>
        <dbReference type="Proteomes" id="UP000305511"/>
    </source>
</evidence>
<name>A0A4U3KGG0_ENTFL</name>
<dbReference type="CDD" id="cd00761">
    <property type="entry name" value="Glyco_tranf_GTA_type"/>
    <property type="match status" value="1"/>
</dbReference>
<dbReference type="RefSeq" id="WP_002362101.1">
    <property type="nucleotide sequence ID" value="NZ_AP017623.1"/>
</dbReference>
<dbReference type="Gene3D" id="3.90.550.10">
    <property type="entry name" value="Spore Coat Polysaccharide Biosynthesis Protein SpsA, Chain A"/>
    <property type="match status" value="1"/>
</dbReference>
<comment type="caution">
    <text evidence="4">The sequence shown here is derived from an EMBL/GenBank/DDBJ whole genome shotgun (WGS) entry which is preliminary data.</text>
</comment>
<dbReference type="PANTHER" id="PTHR22916">
    <property type="entry name" value="GLYCOSYLTRANSFERASE"/>
    <property type="match status" value="1"/>
</dbReference>
<dbReference type="EMBL" id="SIYF01000659">
    <property type="protein sequence ID" value="TKK60808.1"/>
    <property type="molecule type" value="Genomic_DNA"/>
</dbReference>